<dbReference type="InterPro" id="IPR013785">
    <property type="entry name" value="Aldolase_TIM"/>
</dbReference>
<dbReference type="EC" id="5.3.1.1" evidence="7 8"/>
<keyword evidence="5 7" id="KW-0413">Isomerase</keyword>
<dbReference type="NCBIfam" id="NF003302">
    <property type="entry name" value="PRK04302.1"/>
    <property type="match status" value="1"/>
</dbReference>
<dbReference type="SUPFAM" id="SSF51351">
    <property type="entry name" value="Triosephosphate isomerase (TIM)"/>
    <property type="match status" value="1"/>
</dbReference>
<evidence type="ECO:0000256" key="8">
    <source>
        <dbReference type="RuleBase" id="RU363013"/>
    </source>
</evidence>
<dbReference type="GO" id="GO:0004807">
    <property type="term" value="F:triose-phosphate isomerase activity"/>
    <property type="evidence" value="ECO:0007669"/>
    <property type="project" value="UniProtKB-UniRule"/>
</dbReference>
<protein>
    <recommendedName>
        <fullName evidence="1 7">Triosephosphate isomerase</fullName>
        <shortName evidence="7">TIM</shortName>
        <shortName evidence="7">TPI</shortName>
        <ecNumber evidence="7 8">5.3.1.1</ecNumber>
    </recommendedName>
    <alternativeName>
        <fullName evidence="7">Triose-phosphate isomerase</fullName>
    </alternativeName>
</protein>
<dbReference type="GO" id="GO:0006096">
    <property type="term" value="P:glycolytic process"/>
    <property type="evidence" value="ECO:0007669"/>
    <property type="project" value="UniProtKB-UniRule"/>
</dbReference>
<keyword evidence="4 7" id="KW-0324">Glycolysis</keyword>
<dbReference type="GO" id="GO:0006094">
    <property type="term" value="P:gluconeogenesis"/>
    <property type="evidence" value="ECO:0007669"/>
    <property type="project" value="UniProtKB-UniRule"/>
</dbReference>
<comment type="similarity">
    <text evidence="7 8">Belongs to the triosephosphate isomerase family.</text>
</comment>
<keyword evidence="10" id="KW-1185">Reference proteome</keyword>
<dbReference type="GO" id="GO:0005829">
    <property type="term" value="C:cytosol"/>
    <property type="evidence" value="ECO:0007669"/>
    <property type="project" value="TreeGrafter"/>
</dbReference>
<accession>D7DSB6</accession>
<dbReference type="GO" id="GO:0046166">
    <property type="term" value="P:glyceraldehyde-3-phosphate biosynthetic process"/>
    <property type="evidence" value="ECO:0007669"/>
    <property type="project" value="TreeGrafter"/>
</dbReference>
<feature type="active site" description="Proton acceptor" evidence="7">
    <location>
        <position position="141"/>
    </location>
</feature>
<dbReference type="PANTHER" id="PTHR21139:SF42">
    <property type="entry name" value="TRIOSEPHOSPHATE ISOMERASE"/>
    <property type="match status" value="1"/>
</dbReference>
<dbReference type="GO" id="GO:0019563">
    <property type="term" value="P:glycerol catabolic process"/>
    <property type="evidence" value="ECO:0007669"/>
    <property type="project" value="TreeGrafter"/>
</dbReference>
<dbReference type="PANTHER" id="PTHR21139">
    <property type="entry name" value="TRIOSEPHOSPHATE ISOMERASE"/>
    <property type="match status" value="1"/>
</dbReference>
<dbReference type="FunCoup" id="D7DSB6">
    <property type="interactions" value="256"/>
</dbReference>
<comment type="subcellular location">
    <subcellularLocation>
        <location evidence="7 8">Cytoplasm</location>
    </subcellularLocation>
</comment>
<dbReference type="eggNOG" id="arCOG01087">
    <property type="taxonomic scope" value="Archaea"/>
</dbReference>
<evidence type="ECO:0000313" key="10">
    <source>
        <dbReference type="Proteomes" id="UP000007722"/>
    </source>
</evidence>
<dbReference type="NCBIfam" id="TIGR00419">
    <property type="entry name" value="tim"/>
    <property type="match status" value="1"/>
</dbReference>
<name>D7DSB6_METV3</name>
<dbReference type="Proteomes" id="UP000007722">
    <property type="component" value="Chromosome"/>
</dbReference>
<feature type="binding site" evidence="7">
    <location>
        <begin position="9"/>
        <end position="11"/>
    </location>
    <ligand>
        <name>substrate</name>
    </ligand>
</feature>
<dbReference type="STRING" id="456320.Mvol_0366"/>
<gene>
    <name evidence="7" type="primary">tpiA</name>
    <name evidence="9" type="ordered locus">Mvol_0366</name>
</gene>
<comment type="catalytic activity">
    <reaction evidence="7 8">
        <text>D-glyceraldehyde 3-phosphate = dihydroxyacetone phosphate</text>
        <dbReference type="Rhea" id="RHEA:18585"/>
        <dbReference type="ChEBI" id="CHEBI:57642"/>
        <dbReference type="ChEBI" id="CHEBI:59776"/>
        <dbReference type="EC" id="5.3.1.1"/>
    </reaction>
</comment>
<comment type="subunit">
    <text evidence="6 7">Homotetramer; dimer of dimers.</text>
</comment>
<dbReference type="FunFam" id="3.20.20.70:FF:000223">
    <property type="entry name" value="Triosephosphate isomerase"/>
    <property type="match status" value="1"/>
</dbReference>
<evidence type="ECO:0000256" key="7">
    <source>
        <dbReference type="HAMAP-Rule" id="MF_00147"/>
    </source>
</evidence>
<feature type="binding site" evidence="7">
    <location>
        <begin position="202"/>
        <end position="203"/>
    </location>
    <ligand>
        <name>substrate</name>
    </ligand>
</feature>
<dbReference type="Gene3D" id="3.20.20.70">
    <property type="entry name" value="Aldolase class I"/>
    <property type="match status" value="1"/>
</dbReference>
<dbReference type="KEGG" id="mvo:Mvol_0366"/>
<evidence type="ECO:0000313" key="9">
    <source>
        <dbReference type="EMBL" id="ADI36026.1"/>
    </source>
</evidence>
<dbReference type="HAMAP" id="MF_00147_A">
    <property type="entry name" value="TIM_A"/>
    <property type="match status" value="1"/>
</dbReference>
<keyword evidence="3 7" id="KW-0963">Cytoplasm</keyword>
<evidence type="ECO:0000256" key="1">
    <source>
        <dbReference type="ARBA" id="ARBA00019397"/>
    </source>
</evidence>
<dbReference type="EMBL" id="CP002057">
    <property type="protein sequence ID" value="ADI36026.1"/>
    <property type="molecule type" value="Genomic_DNA"/>
</dbReference>
<feature type="binding site" evidence="7">
    <location>
        <position position="181"/>
    </location>
    <ligand>
        <name>substrate</name>
    </ligand>
</feature>
<keyword evidence="2 7" id="KW-0312">Gluconeogenesis</keyword>
<evidence type="ECO:0000256" key="6">
    <source>
        <dbReference type="ARBA" id="ARBA00044762"/>
    </source>
</evidence>
<dbReference type="Pfam" id="PF00121">
    <property type="entry name" value="TIM"/>
    <property type="match status" value="1"/>
</dbReference>
<dbReference type="PROSITE" id="PS00171">
    <property type="entry name" value="TIM_1"/>
    <property type="match status" value="1"/>
</dbReference>
<dbReference type="UniPathway" id="UPA00138"/>
<comment type="function">
    <text evidence="7">Involved in the gluconeogenesis. Catalyzes stereospecifically the conversion of dihydroxyacetone phosphate (DHAP) to D-glyceraldehyde-3-phosphate (G3P).</text>
</comment>
<dbReference type="UniPathway" id="UPA00109">
    <property type="reaction ID" value="UER00189"/>
</dbReference>
<comment type="pathway">
    <text evidence="7 8">Carbohydrate degradation; glycolysis; D-glyceraldehyde 3-phosphate from glycerone phosphate: step 1/1.</text>
</comment>
<dbReference type="InterPro" id="IPR000652">
    <property type="entry name" value="Triosephosphate_isomerase"/>
</dbReference>
<dbReference type="PROSITE" id="PS51440">
    <property type="entry name" value="TIM_2"/>
    <property type="match status" value="1"/>
</dbReference>
<comment type="pathway">
    <text evidence="7 8">Carbohydrate biosynthesis; gluconeogenesis.</text>
</comment>
<reference evidence="9 10" key="1">
    <citation type="submission" date="2010-05" db="EMBL/GenBank/DDBJ databases">
        <title>Complete sequence of Methanococcus voltae A3.</title>
        <authorList>
            <consortium name="US DOE Joint Genome Institute"/>
            <person name="Lucas S."/>
            <person name="Copeland A."/>
            <person name="Lapidus A."/>
            <person name="Cheng J.-F."/>
            <person name="Bruce D."/>
            <person name="Goodwin L."/>
            <person name="Pitluck S."/>
            <person name="Lowry S."/>
            <person name="Clum A."/>
            <person name="Land M."/>
            <person name="Hauser L."/>
            <person name="Kyrpides N."/>
            <person name="Mikhailova N."/>
            <person name="Whitman W.B."/>
            <person name="Woyke T."/>
        </authorList>
    </citation>
    <scope>NUCLEOTIDE SEQUENCE [LARGE SCALE GENOMIC DNA]</scope>
    <source>
        <strain evidence="10">ATCC BAA-1334 / A3</strain>
    </source>
</reference>
<dbReference type="InParanoid" id="D7DSB6"/>
<evidence type="ECO:0000256" key="4">
    <source>
        <dbReference type="ARBA" id="ARBA00023152"/>
    </source>
</evidence>
<sequence length="222" mass="23569">MIKPVVIINYKTYMESISDKGLNIAKCAEKVSEESGIEISVAPQFTDLKTIVEQTNVKVYSQHMDAIKPGSNTGKILPEAVKSTGAFGTLINHSEKRLLLSDIEEIINKSKELKLESVVCTNNIGVSKAVSALSPDYIAVEPPELIGSGIPVSKANPEVVEGTVSAVHDINKDVKVLCGAGISKGEDVKSALELGAEGVLLASGVVKAKDVEQSIRDLISEL</sequence>
<organism evidence="9 10">
    <name type="scientific">Methanococcus voltae (strain ATCC BAA-1334 / A3)</name>
    <dbReference type="NCBI Taxonomy" id="456320"/>
    <lineage>
        <taxon>Archaea</taxon>
        <taxon>Methanobacteriati</taxon>
        <taxon>Methanobacteriota</taxon>
        <taxon>Methanomada group</taxon>
        <taxon>Methanococci</taxon>
        <taxon>Methanococcales</taxon>
        <taxon>Methanococcaceae</taxon>
        <taxon>Methanococcus</taxon>
    </lineage>
</organism>
<feature type="binding site" evidence="7">
    <location>
        <position position="146"/>
    </location>
    <ligand>
        <name>substrate</name>
    </ligand>
</feature>
<evidence type="ECO:0000256" key="2">
    <source>
        <dbReference type="ARBA" id="ARBA00022432"/>
    </source>
</evidence>
<evidence type="ECO:0000256" key="5">
    <source>
        <dbReference type="ARBA" id="ARBA00023235"/>
    </source>
</evidence>
<dbReference type="InterPro" id="IPR020861">
    <property type="entry name" value="Triosephosphate_isomerase_AS"/>
</dbReference>
<dbReference type="InterPro" id="IPR035990">
    <property type="entry name" value="TIM_sf"/>
</dbReference>
<dbReference type="AlphaFoldDB" id="D7DSB6"/>
<feature type="active site" description="Electrophile" evidence="7">
    <location>
        <position position="93"/>
    </location>
</feature>
<proteinExistence type="inferred from homology"/>
<dbReference type="HOGENOM" id="CLU_104921_0_0_2"/>
<dbReference type="InterPro" id="IPR022891">
    <property type="entry name" value="Triosephosphate_isomerase_arc"/>
</dbReference>
<evidence type="ECO:0000256" key="3">
    <source>
        <dbReference type="ARBA" id="ARBA00022490"/>
    </source>
</evidence>